<dbReference type="GO" id="GO:0070006">
    <property type="term" value="F:metalloaminopeptidase activity"/>
    <property type="evidence" value="ECO:0007669"/>
    <property type="project" value="InterPro"/>
</dbReference>
<dbReference type="NCBIfam" id="NF002074">
    <property type="entry name" value="PRK00913.1-4"/>
    <property type="match status" value="1"/>
</dbReference>
<evidence type="ECO:0000256" key="3">
    <source>
        <dbReference type="ARBA" id="ARBA00009528"/>
    </source>
</evidence>
<dbReference type="EC" id="3.4.11.1" evidence="8"/>
<dbReference type="InterPro" id="IPR023042">
    <property type="entry name" value="Peptidase_M17_leu_NH2_pept"/>
</dbReference>
<dbReference type="PANTHER" id="PTHR11963:SF23">
    <property type="entry name" value="CYTOSOL AMINOPEPTIDASE"/>
    <property type="match status" value="1"/>
</dbReference>
<dbReference type="PROSITE" id="PS00631">
    <property type="entry name" value="CYTOSOL_AP"/>
    <property type="match status" value="1"/>
</dbReference>
<comment type="function">
    <text evidence="7 8">Presumably involved in the processing and regular turnover of intracellular proteins. Catalyzes the removal of unsubstituted N-terminal amino acids from various peptides.</text>
</comment>
<evidence type="ECO:0000256" key="1">
    <source>
        <dbReference type="ARBA" id="ARBA00000135"/>
    </source>
</evidence>
<evidence type="ECO:0000313" key="10">
    <source>
        <dbReference type="EMBL" id="CAA9526735.1"/>
    </source>
</evidence>
<dbReference type="GO" id="GO:0030145">
    <property type="term" value="F:manganese ion binding"/>
    <property type="evidence" value="ECO:0007669"/>
    <property type="project" value="UniProtKB-UniRule"/>
</dbReference>
<comment type="catalytic activity">
    <reaction evidence="1 8">
        <text>Release of an N-terminal amino acid, Xaa-|-Yaa-, in which Xaa is preferably Leu, but may be other amino acids including Pro although not Arg or Lys, and Yaa may be Pro. Amino acid amides and methyl esters are also readily hydrolyzed, but rates on arylamides are exceedingly low.</text>
        <dbReference type="EC" id="3.4.11.1"/>
    </reaction>
</comment>
<dbReference type="InterPro" id="IPR008283">
    <property type="entry name" value="Peptidase_M17_N"/>
</dbReference>
<keyword evidence="4 8" id="KW-0031">Aminopeptidase</keyword>
<dbReference type="PANTHER" id="PTHR11963">
    <property type="entry name" value="LEUCINE AMINOPEPTIDASE-RELATED"/>
    <property type="match status" value="1"/>
</dbReference>
<evidence type="ECO:0000259" key="9">
    <source>
        <dbReference type="PROSITE" id="PS00631"/>
    </source>
</evidence>
<dbReference type="CDD" id="cd00433">
    <property type="entry name" value="Peptidase_M17"/>
    <property type="match status" value="1"/>
</dbReference>
<reference evidence="10" key="1">
    <citation type="submission" date="2020-02" db="EMBL/GenBank/DDBJ databases">
        <authorList>
            <person name="Meier V. D."/>
        </authorList>
    </citation>
    <scope>NUCLEOTIDE SEQUENCE</scope>
    <source>
        <strain evidence="10">AVDCRST_MAG67</strain>
    </source>
</reference>
<comment type="similarity">
    <text evidence="3 8">Belongs to the peptidase M17 family.</text>
</comment>
<keyword evidence="8" id="KW-0963">Cytoplasm</keyword>
<evidence type="ECO:0000256" key="2">
    <source>
        <dbReference type="ARBA" id="ARBA00000967"/>
    </source>
</evidence>
<feature type="binding site" evidence="8">
    <location>
        <position position="330"/>
    </location>
    <ligand>
        <name>Mn(2+)</name>
        <dbReference type="ChEBI" id="CHEBI:29035"/>
        <label>1</label>
    </ligand>
</feature>
<organism evidence="10">
    <name type="scientific">uncultured Solirubrobacteraceae bacterium</name>
    <dbReference type="NCBI Taxonomy" id="1162706"/>
    <lineage>
        <taxon>Bacteria</taxon>
        <taxon>Bacillati</taxon>
        <taxon>Actinomycetota</taxon>
        <taxon>Thermoleophilia</taxon>
        <taxon>Solirubrobacterales</taxon>
        <taxon>Solirubrobacteraceae</taxon>
        <taxon>environmental samples</taxon>
    </lineage>
</organism>
<feature type="binding site" evidence="8">
    <location>
        <position position="328"/>
    </location>
    <ligand>
        <name>Mn(2+)</name>
        <dbReference type="ChEBI" id="CHEBI:29035"/>
        <label>1</label>
    </ligand>
</feature>
<dbReference type="SUPFAM" id="SSF53187">
    <property type="entry name" value="Zn-dependent exopeptidases"/>
    <property type="match status" value="1"/>
</dbReference>
<feature type="domain" description="Cytosol aminopeptidase" evidence="9">
    <location>
        <begin position="326"/>
        <end position="333"/>
    </location>
</feature>
<keyword evidence="8" id="KW-0464">Manganese</keyword>
<evidence type="ECO:0000256" key="6">
    <source>
        <dbReference type="ARBA" id="ARBA00022801"/>
    </source>
</evidence>
<name>A0A6J4TLR9_9ACTN</name>
<dbReference type="AlphaFoldDB" id="A0A6J4TLR9"/>
<dbReference type="Pfam" id="PF00883">
    <property type="entry name" value="Peptidase_M17"/>
    <property type="match status" value="1"/>
</dbReference>
<dbReference type="SUPFAM" id="SSF52949">
    <property type="entry name" value="Macro domain-like"/>
    <property type="match status" value="1"/>
</dbReference>
<feature type="active site" evidence="8">
    <location>
        <position position="332"/>
    </location>
</feature>
<keyword evidence="5 8" id="KW-0645">Protease</keyword>
<feature type="binding site" evidence="8">
    <location>
        <position position="251"/>
    </location>
    <ligand>
        <name>Mn(2+)</name>
        <dbReference type="ChEBI" id="CHEBI:29035"/>
        <label>1</label>
    </ligand>
</feature>
<protein>
    <recommendedName>
        <fullName evidence="8">Probable cytosol aminopeptidase</fullName>
        <ecNumber evidence="8">3.4.11.1</ecNumber>
    </recommendedName>
    <alternativeName>
        <fullName evidence="8">Leucine aminopeptidase</fullName>
        <shortName evidence="8">LAP</shortName>
        <ecNumber evidence="8">3.4.11.10</ecNumber>
    </alternativeName>
    <alternativeName>
        <fullName evidence="8">Leucyl aminopeptidase</fullName>
    </alternativeName>
</protein>
<dbReference type="EMBL" id="CADCVQ010000157">
    <property type="protein sequence ID" value="CAA9526735.1"/>
    <property type="molecule type" value="Genomic_DNA"/>
</dbReference>
<keyword evidence="6 8" id="KW-0378">Hydrolase</keyword>
<dbReference type="Pfam" id="PF02789">
    <property type="entry name" value="Peptidase_M17_N"/>
    <property type="match status" value="1"/>
</dbReference>
<feature type="binding site" evidence="8">
    <location>
        <position position="330"/>
    </location>
    <ligand>
        <name>Mn(2+)</name>
        <dbReference type="ChEBI" id="CHEBI:29035"/>
        <label>2</label>
    </ligand>
</feature>
<dbReference type="InterPro" id="IPR011356">
    <property type="entry name" value="Leucine_aapep/pepB"/>
</dbReference>
<evidence type="ECO:0000256" key="4">
    <source>
        <dbReference type="ARBA" id="ARBA00022438"/>
    </source>
</evidence>
<dbReference type="HAMAP" id="MF_00181">
    <property type="entry name" value="Cytosol_peptidase_M17"/>
    <property type="match status" value="1"/>
</dbReference>
<comment type="catalytic activity">
    <reaction evidence="2 8">
        <text>Release of an N-terminal amino acid, preferentially leucine, but not glutamic or aspartic acids.</text>
        <dbReference type="EC" id="3.4.11.10"/>
    </reaction>
</comment>
<feature type="binding site" evidence="8">
    <location>
        <position position="251"/>
    </location>
    <ligand>
        <name>Mn(2+)</name>
        <dbReference type="ChEBI" id="CHEBI:29035"/>
        <label>2</label>
    </ligand>
</feature>
<accession>A0A6J4TLR9</accession>
<proteinExistence type="inferred from homology"/>
<dbReference type="PRINTS" id="PR00481">
    <property type="entry name" value="LAMNOPPTDASE"/>
</dbReference>
<comment type="cofactor">
    <cofactor evidence="8">
        <name>Mn(2+)</name>
        <dbReference type="ChEBI" id="CHEBI:29035"/>
    </cofactor>
    <text evidence="8">Binds 2 manganese ions per subunit.</text>
</comment>
<dbReference type="GO" id="GO:0005737">
    <property type="term" value="C:cytoplasm"/>
    <property type="evidence" value="ECO:0007669"/>
    <property type="project" value="UniProtKB-SubCell"/>
</dbReference>
<dbReference type="GO" id="GO:0006508">
    <property type="term" value="P:proteolysis"/>
    <property type="evidence" value="ECO:0007669"/>
    <property type="project" value="UniProtKB-KW"/>
</dbReference>
<feature type="active site" evidence="8">
    <location>
        <position position="258"/>
    </location>
</feature>
<feature type="binding site" evidence="8">
    <location>
        <position position="246"/>
    </location>
    <ligand>
        <name>Mn(2+)</name>
        <dbReference type="ChEBI" id="CHEBI:29035"/>
        <label>2</label>
    </ligand>
</feature>
<feature type="binding site" evidence="8">
    <location>
        <position position="269"/>
    </location>
    <ligand>
        <name>Mn(2+)</name>
        <dbReference type="ChEBI" id="CHEBI:29035"/>
        <label>2</label>
    </ligand>
</feature>
<sequence>MIVECTTALPQDADADTVVVGVLDGEKVHHDVDGVLNGLVSAGEAKAKHRHLAVAHAGAKRWVLVGLGKRDELDGERVRLAAASALGRARELGAKRLCWEVPHKVDIEIAAAVVEGTLLTGYRFERFKSKPAEDGAGLQALVVSAHDDLADVVAEAEIVARAVNAARNLQNTPANEMAPRHLADAARVLGELDGVTVEVEGRDGLERLGMGSFAAVARGSVEEPALITLRYEGPQPQGPVLGLVGKAVTFDSGGISIKNANKMFEMKFDMSGGAAVLGAIEAIAELKLPVRVVAVVGATENMPAGNAVKPGDVVTAANGTTIEIINTDAEGRLVLADCLTHAVNEGAERLVDIATLTGSIITALGNTHAGLFAGDDDWAEQVAAAGSATGETVWRLPLHDDYAKALDSDTADLMNVNETRKAGSSVAAQFLLRFTAEVPWAHLDIAGTAWGAGKPYAAKGGSGWGVRLFVELARSLAR</sequence>
<gene>
    <name evidence="8" type="primary">pepA</name>
    <name evidence="10" type="ORF">AVDCRST_MAG67-3730</name>
</gene>
<dbReference type="EC" id="3.4.11.10" evidence="8"/>
<dbReference type="NCBIfam" id="NF002073">
    <property type="entry name" value="PRK00913.1-2"/>
    <property type="match status" value="1"/>
</dbReference>
<comment type="subcellular location">
    <subcellularLocation>
        <location evidence="8">Cytoplasm</location>
    </subcellularLocation>
</comment>
<dbReference type="Gene3D" id="3.40.630.10">
    <property type="entry name" value="Zn peptidases"/>
    <property type="match status" value="1"/>
</dbReference>
<evidence type="ECO:0000256" key="7">
    <source>
        <dbReference type="ARBA" id="ARBA00049972"/>
    </source>
</evidence>
<evidence type="ECO:0000256" key="5">
    <source>
        <dbReference type="ARBA" id="ARBA00022670"/>
    </source>
</evidence>
<dbReference type="Gene3D" id="3.40.220.10">
    <property type="entry name" value="Leucine Aminopeptidase, subunit E, domain 1"/>
    <property type="match status" value="1"/>
</dbReference>
<dbReference type="InterPro" id="IPR000819">
    <property type="entry name" value="Peptidase_M17_C"/>
</dbReference>
<keyword evidence="8" id="KW-0479">Metal-binding</keyword>
<dbReference type="InterPro" id="IPR043472">
    <property type="entry name" value="Macro_dom-like"/>
</dbReference>
<evidence type="ECO:0000256" key="8">
    <source>
        <dbReference type="HAMAP-Rule" id="MF_00181"/>
    </source>
</evidence>